<reference evidence="2" key="1">
    <citation type="submission" date="2022-01" db="EMBL/GenBank/DDBJ databases">
        <title>Genome sequence and assembly of Parabukholderia sp. RG36.</title>
        <authorList>
            <person name="Chhetri G."/>
        </authorList>
    </citation>
    <scope>NUCLEOTIDE SEQUENCE</scope>
    <source>
        <strain evidence="2">RG36</strain>
    </source>
</reference>
<dbReference type="Gene3D" id="3.40.190.10">
    <property type="entry name" value="Periplasmic binding protein-like II"/>
    <property type="match status" value="2"/>
</dbReference>
<dbReference type="EMBL" id="JAKLJA010000013">
    <property type="protein sequence ID" value="MCG5075097.1"/>
    <property type="molecule type" value="Genomic_DNA"/>
</dbReference>
<protein>
    <submittedName>
        <fullName evidence="2">ABC transporter substrate-binding protein</fullName>
    </submittedName>
</protein>
<sequence length="361" mass="38653">MGQRPRAARESTAPSLRRRALVAAGLSAALAQALVPALVPAPVRASVLSSPRTVRISKGYGLLYLPLLVMEKQRLFERHAARQGLGNVSVDWTLLDGGNSVDDAMMAGTLDFAAVGAPGFIELWARARGIPNVEVIGVSGLSTTSLSLNTNQPRIATLGDFTSTDRIAVPGIRTSLSAVVLQMVASKLLGPKHFAQLDSITVSVPHPQAVQSLVRHENGITAHFASPPFSALELKHAGIHRVVNSIDVLGSLTLDVVYAPKRLVDAEPALVRAFLGALDEANRLIAQDRQAAAAIYVAASGLDVSHDGVMQMLAAPETRFSVWPEQLMQYVDFLYMVGTIKSRPRAWNEMFATALGEFRPS</sequence>
<dbReference type="AlphaFoldDB" id="A0A9X1UIL5"/>
<feature type="domain" description="SsuA/THI5-like" evidence="1">
    <location>
        <begin position="98"/>
        <end position="289"/>
    </location>
</feature>
<gene>
    <name evidence="2" type="ORF">L5014_17290</name>
</gene>
<accession>A0A9X1UIL5</accession>
<organism evidence="2 3">
    <name type="scientific">Paraburkholderia tagetis</name>
    <dbReference type="NCBI Taxonomy" id="2913261"/>
    <lineage>
        <taxon>Bacteria</taxon>
        <taxon>Pseudomonadati</taxon>
        <taxon>Pseudomonadota</taxon>
        <taxon>Betaproteobacteria</taxon>
        <taxon>Burkholderiales</taxon>
        <taxon>Burkholderiaceae</taxon>
        <taxon>Paraburkholderia</taxon>
    </lineage>
</organism>
<dbReference type="RefSeq" id="WP_238464954.1">
    <property type="nucleotide sequence ID" value="NZ_JAKLJA010000013.1"/>
</dbReference>
<dbReference type="Pfam" id="PF09084">
    <property type="entry name" value="NMT1"/>
    <property type="match status" value="1"/>
</dbReference>
<dbReference type="PANTHER" id="PTHR30024:SF2">
    <property type="entry name" value="ABC TRANSPORTER SUBSTRATE-BINDING PROTEIN"/>
    <property type="match status" value="1"/>
</dbReference>
<comment type="caution">
    <text evidence="2">The sequence shown here is derived from an EMBL/GenBank/DDBJ whole genome shotgun (WGS) entry which is preliminary data.</text>
</comment>
<dbReference type="PROSITE" id="PS51318">
    <property type="entry name" value="TAT"/>
    <property type="match status" value="1"/>
</dbReference>
<name>A0A9X1UIL5_9BURK</name>
<evidence type="ECO:0000259" key="1">
    <source>
        <dbReference type="Pfam" id="PF09084"/>
    </source>
</evidence>
<dbReference type="PANTHER" id="PTHR30024">
    <property type="entry name" value="ALIPHATIC SULFONATES-BINDING PROTEIN-RELATED"/>
    <property type="match status" value="1"/>
</dbReference>
<dbReference type="Proteomes" id="UP001139308">
    <property type="component" value="Unassembled WGS sequence"/>
</dbReference>
<evidence type="ECO:0000313" key="3">
    <source>
        <dbReference type="Proteomes" id="UP001139308"/>
    </source>
</evidence>
<dbReference type="SUPFAM" id="SSF53850">
    <property type="entry name" value="Periplasmic binding protein-like II"/>
    <property type="match status" value="1"/>
</dbReference>
<evidence type="ECO:0000313" key="2">
    <source>
        <dbReference type="EMBL" id="MCG5075097.1"/>
    </source>
</evidence>
<dbReference type="InterPro" id="IPR015168">
    <property type="entry name" value="SsuA/THI5"/>
</dbReference>
<keyword evidence="3" id="KW-1185">Reference proteome</keyword>
<proteinExistence type="predicted"/>
<dbReference type="InterPro" id="IPR006311">
    <property type="entry name" value="TAT_signal"/>
</dbReference>